<keyword evidence="2" id="KW-1185">Reference proteome</keyword>
<reference evidence="2" key="1">
    <citation type="journal article" date="2019" name="Int. J. Syst. Evol. Microbiol.">
        <title>The Global Catalogue of Microorganisms (GCM) 10K type strain sequencing project: providing services to taxonomists for standard genome sequencing and annotation.</title>
        <authorList>
            <consortium name="The Broad Institute Genomics Platform"/>
            <consortium name="The Broad Institute Genome Sequencing Center for Infectious Disease"/>
            <person name="Wu L."/>
            <person name="Ma J."/>
        </authorList>
    </citation>
    <scope>NUCLEOTIDE SEQUENCE [LARGE SCALE GENOMIC DNA]</scope>
    <source>
        <strain evidence="2">KCTC 42805</strain>
    </source>
</reference>
<name>A0ABW5MEB3_9BACT</name>
<protein>
    <submittedName>
        <fullName evidence="1">Uncharacterized protein</fullName>
    </submittedName>
</protein>
<evidence type="ECO:0000313" key="1">
    <source>
        <dbReference type="EMBL" id="MFD2574633.1"/>
    </source>
</evidence>
<dbReference type="EMBL" id="JBHULN010000036">
    <property type="protein sequence ID" value="MFD2574633.1"/>
    <property type="molecule type" value="Genomic_DNA"/>
</dbReference>
<gene>
    <name evidence="1" type="ORF">ACFSUS_28635</name>
</gene>
<evidence type="ECO:0000313" key="2">
    <source>
        <dbReference type="Proteomes" id="UP001597469"/>
    </source>
</evidence>
<organism evidence="1 2">
    <name type="scientific">Spirosoma soli</name>
    <dbReference type="NCBI Taxonomy" id="1770529"/>
    <lineage>
        <taxon>Bacteria</taxon>
        <taxon>Pseudomonadati</taxon>
        <taxon>Bacteroidota</taxon>
        <taxon>Cytophagia</taxon>
        <taxon>Cytophagales</taxon>
        <taxon>Cytophagaceae</taxon>
        <taxon>Spirosoma</taxon>
    </lineage>
</organism>
<dbReference type="RefSeq" id="WP_381528671.1">
    <property type="nucleotide sequence ID" value="NZ_JBHULN010000036.1"/>
</dbReference>
<dbReference type="Proteomes" id="UP001597469">
    <property type="component" value="Unassembled WGS sequence"/>
</dbReference>
<comment type="caution">
    <text evidence="1">The sequence shown here is derived from an EMBL/GenBank/DDBJ whole genome shotgun (WGS) entry which is preliminary data.</text>
</comment>
<accession>A0ABW5MEB3</accession>
<sequence>MAARYTPKSRFALADKQTGKFPKIDTGLISEKQLTDSLEYTYVFDDRDNPQLKKGYYNAVYKGVAEFEPFVF</sequence>
<proteinExistence type="predicted"/>